<accession>A0ABW9RYK1</accession>
<evidence type="ECO:0000313" key="4">
    <source>
        <dbReference type="Proteomes" id="UP000798808"/>
    </source>
</evidence>
<reference evidence="3 4" key="1">
    <citation type="submission" date="2019-02" db="EMBL/GenBank/DDBJ databases">
        <authorList>
            <person name="Goldberg S.R."/>
            <person name="Haltli B.A."/>
            <person name="Correa H."/>
            <person name="Russell K.G."/>
        </authorList>
    </citation>
    <scope>NUCLEOTIDE SEQUENCE [LARGE SCALE GENOMIC DNA]</scope>
    <source>
        <strain evidence="3 4">JCM 16186</strain>
    </source>
</reference>
<dbReference type="Proteomes" id="UP000798808">
    <property type="component" value="Unassembled WGS sequence"/>
</dbReference>
<dbReference type="Gene3D" id="3.10.310.50">
    <property type="match status" value="1"/>
</dbReference>
<feature type="transmembrane region" description="Helical" evidence="1">
    <location>
        <begin position="46"/>
        <end position="63"/>
    </location>
</feature>
<evidence type="ECO:0000313" key="3">
    <source>
        <dbReference type="EMBL" id="MTI28140.1"/>
    </source>
</evidence>
<evidence type="ECO:0000256" key="1">
    <source>
        <dbReference type="SAM" id="Phobius"/>
    </source>
</evidence>
<sequence length="217" mass="24252">MAAYPKLSTQELDRIKQAVFQAESKISGEIRPALIGQSHHYPSVKWKSATLFVLVGFMVLVAGDRWIPGFDIYDPLYYFLIVAGTGAVGAVLPFWLPSLKAFLVTDAEKKHAATQKAETVFLEEEIFDTSQRTGILILISFLEHEVIVMADSGISSKVDQKEWDDLIHNLTGHIKKGQLLEGLEKAIETCGNILLEKGFTRDADDKNELPDHLRLEL</sequence>
<dbReference type="PANTHER" id="PTHR30373">
    <property type="entry name" value="UPF0603 PROTEIN YGCG"/>
    <property type="match status" value="1"/>
</dbReference>
<evidence type="ECO:0000259" key="2">
    <source>
        <dbReference type="Pfam" id="PF04536"/>
    </source>
</evidence>
<organism evidence="3 4">
    <name type="scientific">Fulvivirga kasyanovii</name>
    <dbReference type="NCBI Taxonomy" id="396812"/>
    <lineage>
        <taxon>Bacteria</taxon>
        <taxon>Pseudomonadati</taxon>
        <taxon>Bacteroidota</taxon>
        <taxon>Cytophagia</taxon>
        <taxon>Cytophagales</taxon>
        <taxon>Fulvivirgaceae</taxon>
        <taxon>Fulvivirga</taxon>
    </lineage>
</organism>
<feature type="domain" description="TPM" evidence="2">
    <location>
        <begin position="112"/>
        <end position="190"/>
    </location>
</feature>
<keyword evidence="1" id="KW-0472">Membrane</keyword>
<proteinExistence type="predicted"/>
<dbReference type="RefSeq" id="WP_155175361.1">
    <property type="nucleotide sequence ID" value="NZ_BAAAFL010000012.1"/>
</dbReference>
<keyword evidence="1" id="KW-0812">Transmembrane</keyword>
<dbReference type="Pfam" id="PF04536">
    <property type="entry name" value="TPM_phosphatase"/>
    <property type="match status" value="1"/>
</dbReference>
<comment type="caution">
    <text evidence="3">The sequence shown here is derived from an EMBL/GenBank/DDBJ whole genome shotgun (WGS) entry which is preliminary data.</text>
</comment>
<name>A0ABW9RYK1_9BACT</name>
<dbReference type="PANTHER" id="PTHR30373:SF8">
    <property type="entry name" value="BLL7265 PROTEIN"/>
    <property type="match status" value="1"/>
</dbReference>
<protein>
    <recommendedName>
        <fullName evidence="2">TPM domain-containing protein</fullName>
    </recommendedName>
</protein>
<gene>
    <name evidence="3" type="ORF">E1163_24500</name>
</gene>
<keyword evidence="4" id="KW-1185">Reference proteome</keyword>
<feature type="transmembrane region" description="Helical" evidence="1">
    <location>
        <begin position="75"/>
        <end position="96"/>
    </location>
</feature>
<dbReference type="InterPro" id="IPR007621">
    <property type="entry name" value="TPM_dom"/>
</dbReference>
<dbReference type="EMBL" id="SMLW01000654">
    <property type="protein sequence ID" value="MTI28140.1"/>
    <property type="molecule type" value="Genomic_DNA"/>
</dbReference>
<keyword evidence="1" id="KW-1133">Transmembrane helix</keyword>